<gene>
    <name evidence="6" type="primary">tsf</name>
    <name evidence="10" type="ORF">EDD60_11345</name>
</gene>
<comment type="subcellular location">
    <subcellularLocation>
        <location evidence="6 8">Cytoplasm</location>
    </subcellularLocation>
</comment>
<evidence type="ECO:0000256" key="6">
    <source>
        <dbReference type="HAMAP-Rule" id="MF_00050"/>
    </source>
</evidence>
<dbReference type="Gene3D" id="1.10.8.10">
    <property type="entry name" value="DNA helicase RuvA subunit, C-terminal domain"/>
    <property type="match status" value="1"/>
</dbReference>
<dbReference type="InterPro" id="IPR009060">
    <property type="entry name" value="UBA-like_sf"/>
</dbReference>
<evidence type="ECO:0000313" key="10">
    <source>
        <dbReference type="EMBL" id="TCV98451.1"/>
    </source>
</evidence>
<evidence type="ECO:0000313" key="11">
    <source>
        <dbReference type="Proteomes" id="UP000295515"/>
    </source>
</evidence>
<evidence type="ECO:0000256" key="3">
    <source>
        <dbReference type="ARBA" id="ARBA00022768"/>
    </source>
</evidence>
<evidence type="ECO:0000259" key="9">
    <source>
        <dbReference type="Pfam" id="PF00889"/>
    </source>
</evidence>
<dbReference type="SUPFAM" id="SSF46934">
    <property type="entry name" value="UBA-like"/>
    <property type="match status" value="1"/>
</dbReference>
<dbReference type="Gene3D" id="3.30.479.20">
    <property type="entry name" value="Elongation factor Ts, dimerisation domain"/>
    <property type="match status" value="2"/>
</dbReference>
<dbReference type="GO" id="GO:0005737">
    <property type="term" value="C:cytoplasm"/>
    <property type="evidence" value="ECO:0007669"/>
    <property type="project" value="UniProtKB-SubCell"/>
</dbReference>
<dbReference type="InterPro" id="IPR036402">
    <property type="entry name" value="EF-Ts_dimer_sf"/>
</dbReference>
<organism evidence="10 11">
    <name type="scientific">Longibaculum muris</name>
    <dbReference type="NCBI Taxonomy" id="1796628"/>
    <lineage>
        <taxon>Bacteria</taxon>
        <taxon>Bacillati</taxon>
        <taxon>Bacillota</taxon>
        <taxon>Erysipelotrichia</taxon>
        <taxon>Erysipelotrichales</taxon>
        <taxon>Coprobacillaceae</taxon>
        <taxon>Longibaculum</taxon>
    </lineage>
</organism>
<dbReference type="HAMAP" id="MF_00050">
    <property type="entry name" value="EF_Ts"/>
    <property type="match status" value="1"/>
</dbReference>
<protein>
    <recommendedName>
        <fullName evidence="2 6">Elongation factor Ts</fullName>
        <shortName evidence="6">EF-Ts</shortName>
    </recommendedName>
</protein>
<name>A0A4R3Z043_9FIRM</name>
<dbReference type="Proteomes" id="UP000295515">
    <property type="component" value="Unassembled WGS sequence"/>
</dbReference>
<sequence>MAISAKLVKELREKTGAGMMDCKKALEACDGDLEASFDWLREKGIAKAAKKADRIAAEGLTAFVMDGNAAAIVEVNSETDFVAKNAEFQELVANVAAIIVKNQPADLEVALKLDVDGKDLETVIAEKSGKIGEKLSLRRFVVMNKADDEVFGAYSHMGGKMSALVKASGIDETKAKDVAMQVAAINPQYIDRSAIPAEVLDRELTVLKAQAMEENANAAKPKPENIIEKMVQGRLNKNLQEICLVDQAFIKDSDLTVAKYLGNGKVLEMVRFEVGEGMEKREENFAEEVAAQMKG</sequence>
<evidence type="ECO:0000256" key="1">
    <source>
        <dbReference type="ARBA" id="ARBA00005532"/>
    </source>
</evidence>
<proteinExistence type="inferred from homology"/>
<evidence type="ECO:0000256" key="2">
    <source>
        <dbReference type="ARBA" id="ARBA00016956"/>
    </source>
</evidence>
<dbReference type="EMBL" id="SMCQ01000013">
    <property type="protein sequence ID" value="TCV98451.1"/>
    <property type="molecule type" value="Genomic_DNA"/>
</dbReference>
<accession>A0A4R3Z043</accession>
<dbReference type="InterPro" id="IPR018101">
    <property type="entry name" value="Transl_elong_Ts_CS"/>
</dbReference>
<evidence type="ECO:0000256" key="5">
    <source>
        <dbReference type="ARBA" id="ARBA00025453"/>
    </source>
</evidence>
<dbReference type="GeneID" id="98915687"/>
<dbReference type="RefSeq" id="WP_066443341.1">
    <property type="nucleotide sequence ID" value="NZ_JANKBF010000013.1"/>
</dbReference>
<dbReference type="PROSITE" id="PS01127">
    <property type="entry name" value="EF_TS_2"/>
    <property type="match status" value="1"/>
</dbReference>
<dbReference type="NCBIfam" id="TIGR00116">
    <property type="entry name" value="tsf"/>
    <property type="match status" value="1"/>
</dbReference>
<reference evidence="10 11" key="1">
    <citation type="submission" date="2019-03" db="EMBL/GenBank/DDBJ databases">
        <title>Genomic Encyclopedia of Type Strains, Phase IV (KMG-IV): sequencing the most valuable type-strain genomes for metagenomic binning, comparative biology and taxonomic classification.</title>
        <authorList>
            <person name="Goeker M."/>
        </authorList>
    </citation>
    <scope>NUCLEOTIDE SEQUENCE [LARGE SCALE GENOMIC DNA]</scope>
    <source>
        <strain evidence="10 11">DSM 29487</strain>
    </source>
</reference>
<keyword evidence="11" id="KW-1185">Reference proteome</keyword>
<dbReference type="PANTHER" id="PTHR11741">
    <property type="entry name" value="ELONGATION FACTOR TS"/>
    <property type="match status" value="1"/>
</dbReference>
<dbReference type="AlphaFoldDB" id="A0A4R3Z043"/>
<comment type="caution">
    <text evidence="10">The sequence shown here is derived from an EMBL/GenBank/DDBJ whole genome shotgun (WGS) entry which is preliminary data.</text>
</comment>
<dbReference type="CDD" id="cd14275">
    <property type="entry name" value="UBA_EF-Ts"/>
    <property type="match status" value="1"/>
</dbReference>
<comment type="function">
    <text evidence="5 6 7">Associates with the EF-Tu.GDP complex and induces the exchange of GDP to GTP. It remains bound to the aminoacyl-tRNA.EF-Tu.GTP complex up to the GTP hydrolysis stage on the ribosome.</text>
</comment>
<dbReference type="PROSITE" id="PS01126">
    <property type="entry name" value="EF_TS_1"/>
    <property type="match status" value="1"/>
</dbReference>
<keyword evidence="3 6" id="KW-0251">Elongation factor</keyword>
<dbReference type="FunFam" id="1.10.8.10:FF:000001">
    <property type="entry name" value="Elongation factor Ts"/>
    <property type="match status" value="1"/>
</dbReference>
<feature type="domain" description="Translation elongation factor EFTs/EF1B dimerisation" evidence="9">
    <location>
        <begin position="70"/>
        <end position="276"/>
    </location>
</feature>
<dbReference type="Gene3D" id="1.10.286.20">
    <property type="match status" value="1"/>
</dbReference>
<dbReference type="GO" id="GO:0003746">
    <property type="term" value="F:translation elongation factor activity"/>
    <property type="evidence" value="ECO:0007669"/>
    <property type="project" value="UniProtKB-UniRule"/>
</dbReference>
<keyword evidence="4 6" id="KW-0648">Protein biosynthesis</keyword>
<comment type="similarity">
    <text evidence="1 6 7">Belongs to the EF-Ts family.</text>
</comment>
<feature type="region of interest" description="Involved in Mg(2+) ion dislocation from EF-Tu" evidence="6">
    <location>
        <begin position="79"/>
        <end position="82"/>
    </location>
</feature>
<evidence type="ECO:0000256" key="4">
    <source>
        <dbReference type="ARBA" id="ARBA00022917"/>
    </source>
</evidence>
<dbReference type="Pfam" id="PF00889">
    <property type="entry name" value="EF_TS"/>
    <property type="match status" value="1"/>
</dbReference>
<evidence type="ECO:0000256" key="8">
    <source>
        <dbReference type="RuleBase" id="RU000643"/>
    </source>
</evidence>
<evidence type="ECO:0000256" key="7">
    <source>
        <dbReference type="RuleBase" id="RU000642"/>
    </source>
</evidence>
<dbReference type="InterPro" id="IPR014039">
    <property type="entry name" value="Transl_elong_EFTs/EF1B_dimer"/>
</dbReference>
<dbReference type="SUPFAM" id="SSF54713">
    <property type="entry name" value="Elongation factor Ts (EF-Ts), dimerisation domain"/>
    <property type="match status" value="2"/>
</dbReference>
<dbReference type="PANTHER" id="PTHR11741:SF0">
    <property type="entry name" value="ELONGATION FACTOR TS, MITOCHONDRIAL"/>
    <property type="match status" value="1"/>
</dbReference>
<dbReference type="InterPro" id="IPR001816">
    <property type="entry name" value="Transl_elong_EFTs/EF1B"/>
</dbReference>
<keyword evidence="6" id="KW-0963">Cytoplasm</keyword>